<dbReference type="PROSITE" id="PS51257">
    <property type="entry name" value="PROKAR_LIPOPROTEIN"/>
    <property type="match status" value="1"/>
</dbReference>
<evidence type="ECO:0000313" key="2">
    <source>
        <dbReference type="EMBL" id="WAI01821.1"/>
    </source>
</evidence>
<sequence>MKIQFLPVVLVLAAVLAMVLSAGCSGPSSPEPGVGNETELTPSPLPSATPSSTDFPSGTEPPLTPPPSGKGPSLSADTCSFEHLTGRTDTHLSTGDACYFETHTPIEFLDDLRTHPDEPVVVMDVPEGWITPEDAGQLMQEIDSGEPAAPVVSPLSSYWPYNQTSTVGNEALFLLEGYRTGRYPPDLCSLYYFKPNWTEVEMWWDAVGDGWTNSFIHNQKA</sequence>
<dbReference type="RefSeq" id="WP_268187097.1">
    <property type="nucleotide sequence ID" value="NZ_CP113361.1"/>
</dbReference>
<name>A0A9X9S5C6_METOG</name>
<gene>
    <name evidence="2" type="ORF">OU421_02805</name>
</gene>
<organism evidence="2 3">
    <name type="scientific">Methanogenium organophilum</name>
    <dbReference type="NCBI Taxonomy" id="2199"/>
    <lineage>
        <taxon>Archaea</taxon>
        <taxon>Methanobacteriati</taxon>
        <taxon>Methanobacteriota</taxon>
        <taxon>Stenosarchaea group</taxon>
        <taxon>Methanomicrobia</taxon>
        <taxon>Methanomicrobiales</taxon>
        <taxon>Methanomicrobiaceae</taxon>
        <taxon>Methanogenium</taxon>
    </lineage>
</organism>
<proteinExistence type="predicted"/>
<keyword evidence="3" id="KW-1185">Reference proteome</keyword>
<dbReference type="Proteomes" id="UP001163096">
    <property type="component" value="Chromosome"/>
</dbReference>
<dbReference type="KEGG" id="mou:OU421_02805"/>
<feature type="compositionally biased region" description="Low complexity" evidence="1">
    <location>
        <begin position="38"/>
        <end position="61"/>
    </location>
</feature>
<dbReference type="AlphaFoldDB" id="A0A9X9S5C6"/>
<evidence type="ECO:0000313" key="3">
    <source>
        <dbReference type="Proteomes" id="UP001163096"/>
    </source>
</evidence>
<protein>
    <submittedName>
        <fullName evidence="2">Uncharacterized protein</fullName>
    </submittedName>
</protein>
<dbReference type="EMBL" id="CP113361">
    <property type="protein sequence ID" value="WAI01821.1"/>
    <property type="molecule type" value="Genomic_DNA"/>
</dbReference>
<evidence type="ECO:0000256" key="1">
    <source>
        <dbReference type="SAM" id="MobiDB-lite"/>
    </source>
</evidence>
<accession>A0A9X9S5C6</accession>
<reference evidence="2" key="1">
    <citation type="submission" date="2022-11" db="EMBL/GenBank/DDBJ databases">
        <title>Complete genome sequence of Methanogenium organophilum DSM 3596.</title>
        <authorList>
            <person name="Chen S.-C."/>
            <person name="Lai S.-J."/>
            <person name="You Y.-T."/>
        </authorList>
    </citation>
    <scope>NUCLEOTIDE SEQUENCE</scope>
    <source>
        <strain evidence="2">DSM 3596</strain>
    </source>
</reference>
<dbReference type="GeneID" id="76833997"/>
<feature type="region of interest" description="Disordered" evidence="1">
    <location>
        <begin position="24"/>
        <end position="79"/>
    </location>
</feature>